<comment type="caution">
    <text evidence="1">The sequence shown here is derived from an EMBL/GenBank/DDBJ whole genome shotgun (WGS) entry which is preliminary data.</text>
</comment>
<organism evidence="1 2">
    <name type="scientific">Tenacibaculum gallaicum</name>
    <dbReference type="NCBI Taxonomy" id="561505"/>
    <lineage>
        <taxon>Bacteria</taxon>
        <taxon>Pseudomonadati</taxon>
        <taxon>Bacteroidota</taxon>
        <taxon>Flavobacteriia</taxon>
        <taxon>Flavobacteriales</taxon>
        <taxon>Flavobacteriaceae</taxon>
        <taxon>Tenacibaculum</taxon>
    </lineage>
</organism>
<gene>
    <name evidence="1" type="ORF">C7448_101801</name>
</gene>
<dbReference type="AlphaFoldDB" id="A0A3E0IDE6"/>
<sequence>MTKEKERTYKGIASFDSGKGNTMEITFPKVRPALKFIANLRRLDSYKGEFGFDWMRDDYQTICKDYEKLKKEYTPTKIHDKDYFVPWLSMFPQQEDVKLKLEVEILEGTATDVDIIKLPKKDGIRFEPEQIKVNEVESKQIKIICNSPLSHDVMIDLLDKNDEKVGAISVVKNANHEQLHFNIIPVRILRSISKQTDIDIIEKQIDIEGVITKNGVKEKVKGWGDKGTDLTADLKNLENYLNKNSLNQALLQCNIGKVYDLIIDEDKWIDDNLIIDEGCIFKDTEILEKLHDEFKNQHPIQAKKRGLVLFLSPLRKGGAGGEGEISEIDAKRLVIYQSNLWDKTSFSHEISHVLGLTHSFQKKADKNKVFEYNKYIKEIDDYFNSLIKKGTSKSEIAREWASYKEGYRVIRSYLNTYYRNPYIFEKTKTENIMDYSNVRKSFWRYQWKAMQDDMIKFYNKR</sequence>
<name>A0A3E0IDE6_9FLAO</name>
<dbReference type="Proteomes" id="UP000256884">
    <property type="component" value="Unassembled WGS sequence"/>
</dbReference>
<dbReference type="RefSeq" id="WP_115900034.1">
    <property type="nucleotide sequence ID" value="NZ_QUNS01000001.1"/>
</dbReference>
<reference evidence="1 2" key="1">
    <citation type="submission" date="2018-08" db="EMBL/GenBank/DDBJ databases">
        <title>Genomic Encyclopedia of Type Strains, Phase IV (KMG-IV): sequencing the most valuable type-strain genomes for metagenomic binning, comparative biology and taxonomic classification.</title>
        <authorList>
            <person name="Goeker M."/>
        </authorList>
    </citation>
    <scope>NUCLEOTIDE SEQUENCE [LARGE SCALE GENOMIC DNA]</scope>
    <source>
        <strain evidence="1 2">DSM 18841</strain>
    </source>
</reference>
<protein>
    <submittedName>
        <fullName evidence="1">Uncharacterized protein</fullName>
    </submittedName>
</protein>
<evidence type="ECO:0000313" key="2">
    <source>
        <dbReference type="Proteomes" id="UP000256884"/>
    </source>
</evidence>
<proteinExistence type="predicted"/>
<accession>A0A3E0IDE6</accession>
<dbReference type="EMBL" id="QUNS01000001">
    <property type="protein sequence ID" value="REH56756.1"/>
    <property type="molecule type" value="Genomic_DNA"/>
</dbReference>
<keyword evidence="2" id="KW-1185">Reference proteome</keyword>
<dbReference type="OrthoDB" id="6717961at2"/>
<evidence type="ECO:0000313" key="1">
    <source>
        <dbReference type="EMBL" id="REH56756.1"/>
    </source>
</evidence>